<gene>
    <name evidence="9" type="ORF">OEIGOIKO_07042</name>
</gene>
<evidence type="ECO:0000256" key="7">
    <source>
        <dbReference type="RuleBase" id="RU363032"/>
    </source>
</evidence>
<dbReference type="CDD" id="cd06261">
    <property type="entry name" value="TM_PBP2"/>
    <property type="match status" value="1"/>
</dbReference>
<dbReference type="SUPFAM" id="SSF161098">
    <property type="entry name" value="MetI-like"/>
    <property type="match status" value="1"/>
</dbReference>
<keyword evidence="2 7" id="KW-0813">Transport</keyword>
<dbReference type="PANTHER" id="PTHR30193">
    <property type="entry name" value="ABC TRANSPORTER PERMEASE PROTEIN"/>
    <property type="match status" value="1"/>
</dbReference>
<keyword evidence="6 7" id="KW-0472">Membrane</keyword>
<dbReference type="EMBL" id="BHZC01000001">
    <property type="protein sequence ID" value="GCD39212.1"/>
    <property type="molecule type" value="Genomic_DNA"/>
</dbReference>
<keyword evidence="4 7" id="KW-0812">Transmembrane</keyword>
<evidence type="ECO:0000313" key="10">
    <source>
        <dbReference type="Proteomes" id="UP000287830"/>
    </source>
</evidence>
<evidence type="ECO:0000256" key="6">
    <source>
        <dbReference type="ARBA" id="ARBA00023136"/>
    </source>
</evidence>
<dbReference type="GO" id="GO:0055085">
    <property type="term" value="P:transmembrane transport"/>
    <property type="evidence" value="ECO:0007669"/>
    <property type="project" value="InterPro"/>
</dbReference>
<comment type="subcellular location">
    <subcellularLocation>
        <location evidence="1 7">Cell membrane</location>
        <topology evidence="1 7">Multi-pass membrane protein</topology>
    </subcellularLocation>
</comment>
<feature type="transmembrane region" description="Helical" evidence="7">
    <location>
        <begin position="169"/>
        <end position="190"/>
    </location>
</feature>
<protein>
    <submittedName>
        <fullName evidence="9">Cytochrome c biogenesis protein</fullName>
    </submittedName>
</protein>
<feature type="transmembrane region" description="Helical" evidence="7">
    <location>
        <begin position="21"/>
        <end position="42"/>
    </location>
</feature>
<feature type="transmembrane region" description="Helical" evidence="7">
    <location>
        <begin position="87"/>
        <end position="108"/>
    </location>
</feature>
<evidence type="ECO:0000256" key="2">
    <source>
        <dbReference type="ARBA" id="ARBA00022448"/>
    </source>
</evidence>
<feature type="transmembrane region" description="Helical" evidence="7">
    <location>
        <begin position="120"/>
        <end position="141"/>
    </location>
</feature>
<proteinExistence type="inferred from homology"/>
<evidence type="ECO:0000256" key="5">
    <source>
        <dbReference type="ARBA" id="ARBA00022989"/>
    </source>
</evidence>
<dbReference type="Gene3D" id="1.10.3720.10">
    <property type="entry name" value="MetI-like"/>
    <property type="match status" value="1"/>
</dbReference>
<sequence>MPKTAPRRARRRGPRRHTRRDRAVLCVLLGLPILLDLVLVWGPTMASVGLSFTDWDGVGDITWAGLGNYAHLFTDYPQFWPAVRNNLLWLAALGLLATPFGLLLAALIDRGVRFSRFYQSTLYMPVVLSLAVVGFIAQLILSRDQGALNALLGGGKDPVDWLGDPDLNIWMILLAACWRHTGYVMILYLAGLKSVDPTLKEAAAIDGATERQTFFRVVLPALRPVNVIVGVITVVEALRAFDIVYAVNKGRNGLELLSVLVTDNIVGEASRIGFGSAIAVVLLLVSLGFIVTYLVQELRGEERR</sequence>
<dbReference type="PANTHER" id="PTHR30193:SF42">
    <property type="entry name" value="ABC TRANSPORTER PERMEASE PROTEIN"/>
    <property type="match status" value="1"/>
</dbReference>
<dbReference type="RefSeq" id="WP_125049791.1">
    <property type="nucleotide sequence ID" value="NZ_BHZC01000001.1"/>
</dbReference>
<dbReference type="InterPro" id="IPR000515">
    <property type="entry name" value="MetI-like"/>
</dbReference>
<dbReference type="PROSITE" id="PS50928">
    <property type="entry name" value="ABC_TM1"/>
    <property type="match status" value="1"/>
</dbReference>
<evidence type="ECO:0000256" key="1">
    <source>
        <dbReference type="ARBA" id="ARBA00004651"/>
    </source>
</evidence>
<evidence type="ECO:0000256" key="3">
    <source>
        <dbReference type="ARBA" id="ARBA00022475"/>
    </source>
</evidence>
<organism evidence="9 10">
    <name type="scientific">Streptomyces chrestomyceticus JCM 4735</name>
    <dbReference type="NCBI Taxonomy" id="1306181"/>
    <lineage>
        <taxon>Bacteria</taxon>
        <taxon>Bacillati</taxon>
        <taxon>Actinomycetota</taxon>
        <taxon>Actinomycetes</taxon>
        <taxon>Kitasatosporales</taxon>
        <taxon>Streptomycetaceae</taxon>
        <taxon>Streptomyces</taxon>
    </lineage>
</organism>
<dbReference type="GeneID" id="95625747"/>
<dbReference type="OrthoDB" id="9804439at2"/>
<evidence type="ECO:0000256" key="4">
    <source>
        <dbReference type="ARBA" id="ARBA00022692"/>
    </source>
</evidence>
<dbReference type="Proteomes" id="UP000287830">
    <property type="component" value="Unassembled WGS sequence"/>
</dbReference>
<dbReference type="AlphaFoldDB" id="A0A7U9L2I2"/>
<dbReference type="InterPro" id="IPR051393">
    <property type="entry name" value="ABC_transporter_permease"/>
</dbReference>
<name>A0A7U9L2I2_9ACTN</name>
<accession>A0A7U9L2I2</accession>
<dbReference type="Pfam" id="PF00528">
    <property type="entry name" value="BPD_transp_1"/>
    <property type="match status" value="1"/>
</dbReference>
<keyword evidence="3" id="KW-1003">Cell membrane</keyword>
<comment type="caution">
    <text evidence="9">The sequence shown here is derived from an EMBL/GenBank/DDBJ whole genome shotgun (WGS) entry which is preliminary data.</text>
</comment>
<dbReference type="GO" id="GO:0005886">
    <property type="term" value="C:plasma membrane"/>
    <property type="evidence" value="ECO:0007669"/>
    <property type="project" value="UniProtKB-SubCell"/>
</dbReference>
<keyword evidence="5 7" id="KW-1133">Transmembrane helix</keyword>
<reference evidence="9 10" key="1">
    <citation type="submission" date="2018-11" db="EMBL/GenBank/DDBJ databases">
        <title>Whole genome sequence of Streptomyces chrestomyceticus NBRC 13444(T).</title>
        <authorList>
            <person name="Komaki H."/>
            <person name="Tamura T."/>
        </authorList>
    </citation>
    <scope>NUCLEOTIDE SEQUENCE [LARGE SCALE GENOMIC DNA]</scope>
    <source>
        <strain evidence="9 10">NBRC 13444</strain>
    </source>
</reference>
<dbReference type="InterPro" id="IPR035906">
    <property type="entry name" value="MetI-like_sf"/>
</dbReference>
<feature type="transmembrane region" description="Helical" evidence="7">
    <location>
        <begin position="272"/>
        <end position="295"/>
    </location>
</feature>
<comment type="similarity">
    <text evidence="7">Belongs to the binding-protein-dependent transport system permease family.</text>
</comment>
<feature type="domain" description="ABC transmembrane type-1" evidence="8">
    <location>
        <begin position="83"/>
        <end position="295"/>
    </location>
</feature>
<evidence type="ECO:0000313" key="9">
    <source>
        <dbReference type="EMBL" id="GCD39212.1"/>
    </source>
</evidence>
<evidence type="ECO:0000259" key="8">
    <source>
        <dbReference type="PROSITE" id="PS50928"/>
    </source>
</evidence>